<feature type="compositionally biased region" description="Basic and acidic residues" evidence="1">
    <location>
        <begin position="140"/>
        <end position="149"/>
    </location>
</feature>
<feature type="region of interest" description="Disordered" evidence="1">
    <location>
        <begin position="1"/>
        <end position="299"/>
    </location>
</feature>
<feature type="compositionally biased region" description="Basic and acidic residues" evidence="1">
    <location>
        <begin position="464"/>
        <end position="483"/>
    </location>
</feature>
<feature type="compositionally biased region" description="Polar residues" evidence="1">
    <location>
        <begin position="57"/>
        <end position="74"/>
    </location>
</feature>
<feature type="region of interest" description="Disordered" evidence="1">
    <location>
        <begin position="458"/>
        <end position="524"/>
    </location>
</feature>
<evidence type="ECO:0000313" key="3">
    <source>
        <dbReference type="Proteomes" id="UP000001592"/>
    </source>
</evidence>
<evidence type="ECO:0000256" key="1">
    <source>
        <dbReference type="SAM" id="MobiDB-lite"/>
    </source>
</evidence>
<reference evidence="2 3" key="1">
    <citation type="journal article" date="2007" name="Nat. Genet.">
        <title>Genomic analysis of Bartonella identifies type IV secretion systems as host adaptability factors.</title>
        <authorList>
            <person name="Saenz H.L."/>
            <person name="Engel P."/>
            <person name="Stoeckli M.C."/>
            <person name="Lanz C."/>
            <person name="Raddatz G."/>
            <person name="Vayssier-Taussat M."/>
            <person name="Birtles R."/>
            <person name="Schuster S.C."/>
            <person name="Dehio C."/>
        </authorList>
    </citation>
    <scope>NUCLEOTIDE SEQUENCE [LARGE SCALE GENOMIC DNA]</scope>
    <source>
        <strain evidence="3">DSM 28219 / CCUG 45778 / CIP 105476 / IBS 506</strain>
    </source>
</reference>
<feature type="compositionally biased region" description="Basic and acidic residues" evidence="1">
    <location>
        <begin position="504"/>
        <end position="516"/>
    </location>
</feature>
<protein>
    <submittedName>
        <fullName evidence="2">BepD protein</fullName>
    </submittedName>
</protein>
<sequence length="524" mass="58620">MKKSHPQPDSQNPETQNPEALYAKVNKPRKRGGPRILSPEEIQANTRRHPPSDYDTPPSQQQTENIYAPQNPSLETAYAPQRPLGNPYDRPGGTPSNGRRASRLADPYAVVNLATGETESEQRINPLYDSPSGSNQDLRPPQRPEHLYAELDFSENGGGSTHKPIEALYAKVNKPHRRGGPRIPSPEEIQSRDAREPNRGQPPRGYDTPPSQQQAESIYAPQDPLQETAYAPQRPLGNPYDRLGGTPSNGRRAKKLAAPYAVVNLATGETESEQRINPLYDSPSGSSQDLRPPASEPEEHLYAEPNFGLNGRSPQKTVESVYAKLGMGAEGGQESQQRTNPIYEGVGRATTPPPRSPKDQLTTSLLTNVSFQENVEEVQKWCEIVYGNRHALNVQLAKVLDDPKNGENILWELAENPEGSARLAGRTVFGIKSPDRRTAEDGFNPLFSAFEKHVHVTQKLHKQFTREQERGQEQERAEGTPENRRRHHHHHHRHHHARGQNQDSPEHSPQRQRQAENKGMSYAM</sequence>
<dbReference type="eggNOG" id="COG2184">
    <property type="taxonomic scope" value="Bacteria"/>
</dbReference>
<dbReference type="KEGG" id="btr:BT_1705"/>
<dbReference type="RefSeq" id="WP_012232129.1">
    <property type="nucleotide sequence ID" value="NC_010161.1"/>
</dbReference>
<dbReference type="Proteomes" id="UP000001592">
    <property type="component" value="Chromosome"/>
</dbReference>
<name>A9IWP9_BART1</name>
<dbReference type="AlphaFoldDB" id="A9IWP9"/>
<accession>A9IWP9</accession>
<evidence type="ECO:0000313" key="2">
    <source>
        <dbReference type="EMBL" id="CAK02017.1"/>
    </source>
</evidence>
<keyword evidence="3" id="KW-1185">Reference proteome</keyword>
<feature type="compositionally biased region" description="Basic and acidic residues" evidence="1">
    <location>
        <begin position="189"/>
        <end position="198"/>
    </location>
</feature>
<dbReference type="NCBIfam" id="NF033856">
    <property type="entry name" value="T4SS_effec_BID"/>
    <property type="match status" value="1"/>
</dbReference>
<gene>
    <name evidence="2" type="primary">bepD</name>
    <name evidence="2" type="ordered locus">BT_1705</name>
</gene>
<feature type="compositionally biased region" description="Basic residues" evidence="1">
    <location>
        <begin position="484"/>
        <end position="498"/>
    </location>
</feature>
<organism evidence="2 3">
    <name type="scientific">Bartonella tribocorum (strain DSM 28219 / CCUG 45778 / CIP 105476 / IBS 506)</name>
    <dbReference type="NCBI Taxonomy" id="382640"/>
    <lineage>
        <taxon>Bacteria</taxon>
        <taxon>Pseudomonadati</taxon>
        <taxon>Pseudomonadota</taxon>
        <taxon>Alphaproteobacteria</taxon>
        <taxon>Hyphomicrobiales</taxon>
        <taxon>Bartonellaceae</taxon>
        <taxon>Bartonella</taxon>
    </lineage>
</organism>
<dbReference type="HOGENOM" id="CLU_043010_0_0_5"/>
<dbReference type="EMBL" id="AM260525">
    <property type="protein sequence ID" value="CAK02017.1"/>
    <property type="molecule type" value="Genomic_DNA"/>
</dbReference>
<feature type="compositionally biased region" description="Polar residues" evidence="1">
    <location>
        <begin position="7"/>
        <end position="18"/>
    </location>
</feature>
<proteinExistence type="predicted"/>